<dbReference type="SMART" id="SM00028">
    <property type="entry name" value="TPR"/>
    <property type="match status" value="5"/>
</dbReference>
<dbReference type="InterPro" id="IPR011990">
    <property type="entry name" value="TPR-like_helical_dom_sf"/>
</dbReference>
<evidence type="ECO:0000256" key="6">
    <source>
        <dbReference type="PROSITE-ProRule" id="PRU00339"/>
    </source>
</evidence>
<evidence type="ECO:0000256" key="1">
    <source>
        <dbReference type="ARBA" id="ARBA00004496"/>
    </source>
</evidence>
<feature type="transmembrane region" description="Helical" evidence="7">
    <location>
        <begin position="382"/>
        <end position="402"/>
    </location>
</feature>
<feature type="repeat" description="TPR" evidence="6">
    <location>
        <begin position="272"/>
        <end position="305"/>
    </location>
</feature>
<dbReference type="PROSITE" id="PS50005">
    <property type="entry name" value="TPR"/>
    <property type="match status" value="1"/>
</dbReference>
<protein>
    <recommendedName>
        <fullName evidence="8">GAF domain-containing protein</fullName>
    </recommendedName>
</protein>
<dbReference type="Pfam" id="PF01590">
    <property type="entry name" value="GAF"/>
    <property type="match status" value="1"/>
</dbReference>
<keyword evidence="7" id="KW-1133">Transmembrane helix</keyword>
<comment type="subcellular location">
    <subcellularLocation>
        <location evidence="1">Cytoplasm</location>
    </subcellularLocation>
</comment>
<feature type="domain" description="GAF" evidence="8">
    <location>
        <begin position="436"/>
        <end position="576"/>
    </location>
</feature>
<evidence type="ECO:0000256" key="2">
    <source>
        <dbReference type="ARBA" id="ARBA00022490"/>
    </source>
</evidence>
<dbReference type="Proteomes" id="UP000613030">
    <property type="component" value="Unassembled WGS sequence"/>
</dbReference>
<dbReference type="EMBL" id="JAERRB010000017">
    <property type="protein sequence ID" value="MBL0745559.1"/>
    <property type="molecule type" value="Genomic_DNA"/>
</dbReference>
<accession>A0ABS1L1H2</accession>
<dbReference type="SUPFAM" id="SSF48452">
    <property type="entry name" value="TPR-like"/>
    <property type="match status" value="2"/>
</dbReference>
<gene>
    <name evidence="9" type="ORF">JI741_30280</name>
</gene>
<dbReference type="RefSeq" id="WP_202016052.1">
    <property type="nucleotide sequence ID" value="NZ_JAERRB010000017.1"/>
</dbReference>
<dbReference type="InterPro" id="IPR051476">
    <property type="entry name" value="Bac_ResReg_Asp_Phosphatase"/>
</dbReference>
<comment type="caution">
    <text evidence="9">The sequence shown here is derived from an EMBL/GenBank/DDBJ whole genome shotgun (WGS) entry which is preliminary data.</text>
</comment>
<dbReference type="InterPro" id="IPR029016">
    <property type="entry name" value="GAF-like_dom_sf"/>
</dbReference>
<dbReference type="Gene3D" id="1.25.40.10">
    <property type="entry name" value="Tetratricopeptide repeat domain"/>
    <property type="match status" value="2"/>
</dbReference>
<evidence type="ECO:0000256" key="3">
    <source>
        <dbReference type="ARBA" id="ARBA00022737"/>
    </source>
</evidence>
<organism evidence="9 10">
    <name type="scientific">Chryseolinea lacunae</name>
    <dbReference type="NCBI Taxonomy" id="2801331"/>
    <lineage>
        <taxon>Bacteria</taxon>
        <taxon>Pseudomonadati</taxon>
        <taxon>Bacteroidota</taxon>
        <taxon>Cytophagia</taxon>
        <taxon>Cytophagales</taxon>
        <taxon>Fulvivirgaceae</taxon>
        <taxon>Chryseolinea</taxon>
    </lineage>
</organism>
<evidence type="ECO:0000313" key="9">
    <source>
        <dbReference type="EMBL" id="MBL0745559.1"/>
    </source>
</evidence>
<reference evidence="9 10" key="1">
    <citation type="submission" date="2021-01" db="EMBL/GenBank/DDBJ databases">
        <title>Chryseolinea sp. Jin1 Genome sequencing and assembly.</title>
        <authorList>
            <person name="Kim I."/>
        </authorList>
    </citation>
    <scope>NUCLEOTIDE SEQUENCE [LARGE SCALE GENOMIC DNA]</scope>
    <source>
        <strain evidence="9 10">Jin1</strain>
    </source>
</reference>
<dbReference type="PANTHER" id="PTHR46630:SF1">
    <property type="entry name" value="TETRATRICOPEPTIDE REPEAT PROTEIN 29"/>
    <property type="match status" value="1"/>
</dbReference>
<keyword evidence="10" id="KW-1185">Reference proteome</keyword>
<dbReference type="Gene3D" id="3.30.450.40">
    <property type="match status" value="1"/>
</dbReference>
<keyword evidence="4 6" id="KW-0802">TPR repeat</keyword>
<sequence>MFLLLALPLAGQNTELIQGLKRDVARAPNDDQRYEALNKLSWELRTAFPDSGIFYAQKALALGRALGRKDIAKPLNFIGVANTHKGDNLAAYDFYKQALGVAAENKDLLQAGHAHNNIGRLFMEQGLLDKAYEHLVLGKKMFDELNDPTGIAYSLQGLGGYYRITRQWKQSEENYLAALKIRIGLGNKKEIISAQLQLGKLYLSDNKVDLALRYFESADSIAQTMHDLISTSEIKVGIGECLFGQGNLVEAEKKVSEGLANILRSNNIRLLPEAYLIMGQILHKKGNIPEAKEYFTKTLEVSTSRQDLNVRMEAYFFLWQTDKLQLNSHAVFDNYENYVALKDSIKRLEAEHRESQFRFQLAIERKDSENLLLKVRSERKTAVIFVLVVLVISAIIIVYQLIRNKRQMMKRNRTLESHMTTLVDFSKNRSLAVGNLAHAARDIVSITAKKLQTSQVSIWIYHENEGCIKTLACYNLASDQYLDAASLAFCDAPHYFEAIKKERIIAAVDARTDPATREFTDTYFIPNNIYSLLDATFFLDGHLKGLLCCEHQHKIKTWSAEDKLFVSSVADIITLAFRSSQRLEYEKHIKDQSRKIAHMNEVLEDRVKHRTEELEAQNKRLSEYAFINSHLLRGPLSRILGLINLLDHDKDLKESDLIVPLRKSGEELDQIVRKITEALNDGKHLTVERLRDEEVG</sequence>
<dbReference type="SUPFAM" id="SSF55781">
    <property type="entry name" value="GAF domain-like"/>
    <property type="match status" value="1"/>
</dbReference>
<keyword evidence="3" id="KW-0677">Repeat</keyword>
<dbReference type="Pfam" id="PF13181">
    <property type="entry name" value="TPR_8"/>
    <property type="match status" value="1"/>
</dbReference>
<keyword evidence="2" id="KW-0963">Cytoplasm</keyword>
<evidence type="ECO:0000313" key="10">
    <source>
        <dbReference type="Proteomes" id="UP000613030"/>
    </source>
</evidence>
<name>A0ABS1L1H2_9BACT</name>
<dbReference type="PANTHER" id="PTHR46630">
    <property type="entry name" value="TETRATRICOPEPTIDE REPEAT PROTEIN 29"/>
    <property type="match status" value="1"/>
</dbReference>
<evidence type="ECO:0000256" key="4">
    <source>
        <dbReference type="ARBA" id="ARBA00022803"/>
    </source>
</evidence>
<proteinExistence type="inferred from homology"/>
<keyword evidence="7" id="KW-0472">Membrane</keyword>
<evidence type="ECO:0000256" key="5">
    <source>
        <dbReference type="ARBA" id="ARBA00038253"/>
    </source>
</evidence>
<dbReference type="SUPFAM" id="SSF47384">
    <property type="entry name" value="Homodimeric domain of signal transducing histidine kinase"/>
    <property type="match status" value="1"/>
</dbReference>
<dbReference type="InterPro" id="IPR003018">
    <property type="entry name" value="GAF"/>
</dbReference>
<keyword evidence="7" id="KW-0812">Transmembrane</keyword>
<dbReference type="Gene3D" id="1.10.287.130">
    <property type="match status" value="1"/>
</dbReference>
<dbReference type="InterPro" id="IPR019734">
    <property type="entry name" value="TPR_rpt"/>
</dbReference>
<dbReference type="InterPro" id="IPR036097">
    <property type="entry name" value="HisK_dim/P_sf"/>
</dbReference>
<evidence type="ECO:0000259" key="8">
    <source>
        <dbReference type="Pfam" id="PF01590"/>
    </source>
</evidence>
<evidence type="ECO:0000256" key="7">
    <source>
        <dbReference type="SAM" id="Phobius"/>
    </source>
</evidence>
<comment type="similarity">
    <text evidence="5">Belongs to the Rap family.</text>
</comment>